<accession>A0A368W454</accession>
<dbReference type="NCBIfam" id="TIGR01509">
    <property type="entry name" value="HAD-SF-IA-v3"/>
    <property type="match status" value="1"/>
</dbReference>
<dbReference type="Gene3D" id="1.10.150.240">
    <property type="entry name" value="Putative phosphatase, domain 2"/>
    <property type="match status" value="1"/>
</dbReference>
<dbReference type="OrthoDB" id="2856744at2"/>
<name>A0A368W454_9BACL</name>
<reference evidence="1 2" key="1">
    <citation type="submission" date="2018-07" db="EMBL/GenBank/DDBJ databases">
        <title>Genomic Encyclopedia of Type Strains, Phase III (KMG-III): the genomes of soil and plant-associated and newly described type strains.</title>
        <authorList>
            <person name="Whitman W."/>
        </authorList>
    </citation>
    <scope>NUCLEOTIDE SEQUENCE [LARGE SCALE GENOMIC DNA]</scope>
    <source>
        <strain evidence="1 2">CECT 7506</strain>
    </source>
</reference>
<sequence length="210" mass="23864">MTRPQLVLDIGGVLATNLSPLFWQLIAGEAAVSEDTLYEAYKRQVSEQLWTGSLSEEQFWSWIKVQAPNIQVQQARSFIDRSLQPLPALEKIVEWSLIADIHLLSNHLPAWVEPIVNPINKYLKSITISSETGLRKPHPDIYRRVASHFAIDGVVLFVDDQHKNLKQAASLGWRTLLADEDGRWIPKVLPLLQNRSDKEEQYTAKGSCNE</sequence>
<dbReference type="SUPFAM" id="SSF56784">
    <property type="entry name" value="HAD-like"/>
    <property type="match status" value="1"/>
</dbReference>
<keyword evidence="1" id="KW-0378">Hydrolase</keyword>
<dbReference type="EMBL" id="QPJD01000003">
    <property type="protein sequence ID" value="RCW50209.1"/>
    <property type="molecule type" value="Genomic_DNA"/>
</dbReference>
<dbReference type="GO" id="GO:0016787">
    <property type="term" value="F:hydrolase activity"/>
    <property type="evidence" value="ECO:0007669"/>
    <property type="project" value="UniProtKB-KW"/>
</dbReference>
<dbReference type="InterPro" id="IPR023198">
    <property type="entry name" value="PGP-like_dom2"/>
</dbReference>
<dbReference type="Gene3D" id="3.40.50.1000">
    <property type="entry name" value="HAD superfamily/HAD-like"/>
    <property type="match status" value="1"/>
</dbReference>
<evidence type="ECO:0000313" key="2">
    <source>
        <dbReference type="Proteomes" id="UP000252415"/>
    </source>
</evidence>
<dbReference type="InterPro" id="IPR036412">
    <property type="entry name" value="HAD-like_sf"/>
</dbReference>
<gene>
    <name evidence="1" type="ORF">DFP97_103227</name>
</gene>
<dbReference type="Proteomes" id="UP000252415">
    <property type="component" value="Unassembled WGS sequence"/>
</dbReference>
<proteinExistence type="predicted"/>
<comment type="caution">
    <text evidence="1">The sequence shown here is derived from an EMBL/GenBank/DDBJ whole genome shotgun (WGS) entry which is preliminary data.</text>
</comment>
<organism evidence="1 2">
    <name type="scientific">Paenibacillus prosopidis</name>
    <dbReference type="NCBI Taxonomy" id="630520"/>
    <lineage>
        <taxon>Bacteria</taxon>
        <taxon>Bacillati</taxon>
        <taxon>Bacillota</taxon>
        <taxon>Bacilli</taxon>
        <taxon>Bacillales</taxon>
        <taxon>Paenibacillaceae</taxon>
        <taxon>Paenibacillus</taxon>
    </lineage>
</organism>
<protein>
    <submittedName>
        <fullName evidence="1">Putative hydrolase of the HAD superfamily</fullName>
    </submittedName>
</protein>
<dbReference type="RefSeq" id="WP_114379057.1">
    <property type="nucleotide sequence ID" value="NZ_QPJD01000003.1"/>
</dbReference>
<dbReference type="AlphaFoldDB" id="A0A368W454"/>
<dbReference type="PANTHER" id="PTHR43611">
    <property type="entry name" value="ALPHA-D-GLUCOSE 1-PHOSPHATE PHOSPHATASE"/>
    <property type="match status" value="1"/>
</dbReference>
<keyword evidence="2" id="KW-1185">Reference proteome</keyword>
<evidence type="ECO:0000313" key="1">
    <source>
        <dbReference type="EMBL" id="RCW50209.1"/>
    </source>
</evidence>
<dbReference type="InterPro" id="IPR006439">
    <property type="entry name" value="HAD-SF_hydro_IA"/>
</dbReference>
<dbReference type="Pfam" id="PF00702">
    <property type="entry name" value="Hydrolase"/>
    <property type="match status" value="1"/>
</dbReference>
<dbReference type="InterPro" id="IPR023214">
    <property type="entry name" value="HAD_sf"/>
</dbReference>
<dbReference type="PANTHER" id="PTHR43611:SF3">
    <property type="entry name" value="FLAVIN MONONUCLEOTIDE HYDROLASE 1, CHLOROPLATIC"/>
    <property type="match status" value="1"/>
</dbReference>